<dbReference type="RefSeq" id="WP_160762266.1">
    <property type="nucleotide sequence ID" value="NZ_WUPT01000001.1"/>
</dbReference>
<dbReference type="InterPro" id="IPR036388">
    <property type="entry name" value="WH-like_DNA-bd_sf"/>
</dbReference>
<dbReference type="InterPro" id="IPR014284">
    <property type="entry name" value="RNA_pol_sigma-70_dom"/>
</dbReference>
<evidence type="ECO:0000259" key="6">
    <source>
        <dbReference type="Pfam" id="PF04542"/>
    </source>
</evidence>
<dbReference type="CDD" id="cd06171">
    <property type="entry name" value="Sigma70_r4"/>
    <property type="match status" value="1"/>
</dbReference>
<keyword evidence="2" id="KW-0805">Transcription regulation</keyword>
<evidence type="ECO:0000256" key="2">
    <source>
        <dbReference type="ARBA" id="ARBA00023015"/>
    </source>
</evidence>
<evidence type="ECO:0000259" key="7">
    <source>
        <dbReference type="Pfam" id="PF08281"/>
    </source>
</evidence>
<organism evidence="8 9">
    <name type="scientific">Kangsaoukella pontilimi</name>
    <dbReference type="NCBI Taxonomy" id="2691042"/>
    <lineage>
        <taxon>Bacteria</taxon>
        <taxon>Pseudomonadati</taxon>
        <taxon>Pseudomonadota</taxon>
        <taxon>Alphaproteobacteria</taxon>
        <taxon>Rhodobacterales</taxon>
        <taxon>Paracoccaceae</taxon>
        <taxon>Kangsaoukella</taxon>
    </lineage>
</organism>
<reference evidence="8 9" key="2">
    <citation type="submission" date="2020-03" db="EMBL/GenBank/DDBJ databases">
        <title>Kangsaoukella pontilimi gen. nov., sp. nov., a new member of the family Rhodobacteraceae isolated from a tidal mudflat.</title>
        <authorList>
            <person name="Kim I.S."/>
        </authorList>
    </citation>
    <scope>NUCLEOTIDE SEQUENCE [LARGE SCALE GENOMIC DNA]</scope>
    <source>
        <strain evidence="8 9">GH1-50</strain>
    </source>
</reference>
<evidence type="ECO:0000313" key="8">
    <source>
        <dbReference type="EMBL" id="MXQ06317.1"/>
    </source>
</evidence>
<evidence type="ECO:0000256" key="3">
    <source>
        <dbReference type="ARBA" id="ARBA00023082"/>
    </source>
</evidence>
<name>A0A7C9MPB8_9RHOB</name>
<dbReference type="InterPro" id="IPR013324">
    <property type="entry name" value="RNA_pol_sigma_r3/r4-like"/>
</dbReference>
<accession>A0A7C9MPB8</accession>
<sequence>MNSASSPRPDPWADTPDAALLVRVGHGDPQAARALAGRLAPRLFRHVSRMTGDAAEAEDIVQETLLRLWRMAPEWRQEGAQVSTWAFRVAINLATDRLRARRPQVPLDSVAEPVADLTDAVRRMTDAERLAALDRAMARLPERQRIAVSLRHIEEMSNPEIAEIMDITVEAVESLTARGKRALAEALKGQKDALGYQDD</sequence>
<dbReference type="PANTHER" id="PTHR43133">
    <property type="entry name" value="RNA POLYMERASE ECF-TYPE SIGMA FACTO"/>
    <property type="match status" value="1"/>
</dbReference>
<dbReference type="SUPFAM" id="SSF88659">
    <property type="entry name" value="Sigma3 and sigma4 domains of RNA polymerase sigma factors"/>
    <property type="match status" value="1"/>
</dbReference>
<gene>
    <name evidence="8" type="ORF">GQ651_00515</name>
</gene>
<dbReference type="EMBL" id="WUPT01000001">
    <property type="protein sequence ID" value="MXQ06317.1"/>
    <property type="molecule type" value="Genomic_DNA"/>
</dbReference>
<evidence type="ECO:0000256" key="4">
    <source>
        <dbReference type="ARBA" id="ARBA00023125"/>
    </source>
</evidence>
<evidence type="ECO:0000313" key="9">
    <source>
        <dbReference type="Proteomes" id="UP000480350"/>
    </source>
</evidence>
<dbReference type="InterPro" id="IPR039425">
    <property type="entry name" value="RNA_pol_sigma-70-like"/>
</dbReference>
<dbReference type="AlphaFoldDB" id="A0A7C9MPB8"/>
<dbReference type="InterPro" id="IPR007627">
    <property type="entry name" value="RNA_pol_sigma70_r2"/>
</dbReference>
<comment type="similarity">
    <text evidence="1">Belongs to the sigma-70 factor family. ECF subfamily.</text>
</comment>
<protein>
    <submittedName>
        <fullName evidence="8">Sigma-70 family RNA polymerase sigma factor</fullName>
    </submittedName>
</protein>
<dbReference type="GO" id="GO:0016987">
    <property type="term" value="F:sigma factor activity"/>
    <property type="evidence" value="ECO:0007669"/>
    <property type="project" value="UniProtKB-KW"/>
</dbReference>
<feature type="domain" description="RNA polymerase sigma-70 region 2" evidence="6">
    <location>
        <begin position="37"/>
        <end position="102"/>
    </location>
</feature>
<dbReference type="GO" id="GO:0003677">
    <property type="term" value="F:DNA binding"/>
    <property type="evidence" value="ECO:0007669"/>
    <property type="project" value="UniProtKB-KW"/>
</dbReference>
<dbReference type="Proteomes" id="UP000480350">
    <property type="component" value="Unassembled WGS sequence"/>
</dbReference>
<evidence type="ECO:0000256" key="5">
    <source>
        <dbReference type="ARBA" id="ARBA00023163"/>
    </source>
</evidence>
<evidence type="ECO:0000256" key="1">
    <source>
        <dbReference type="ARBA" id="ARBA00010641"/>
    </source>
</evidence>
<keyword evidence="5" id="KW-0804">Transcription</keyword>
<dbReference type="Pfam" id="PF08281">
    <property type="entry name" value="Sigma70_r4_2"/>
    <property type="match status" value="1"/>
</dbReference>
<dbReference type="Gene3D" id="1.10.1740.10">
    <property type="match status" value="1"/>
</dbReference>
<comment type="caution">
    <text evidence="8">The sequence shown here is derived from an EMBL/GenBank/DDBJ whole genome shotgun (WGS) entry which is preliminary data.</text>
</comment>
<dbReference type="NCBIfam" id="TIGR02937">
    <property type="entry name" value="sigma70-ECF"/>
    <property type="match status" value="1"/>
</dbReference>
<proteinExistence type="inferred from homology"/>
<dbReference type="SUPFAM" id="SSF88946">
    <property type="entry name" value="Sigma2 domain of RNA polymerase sigma factors"/>
    <property type="match status" value="1"/>
</dbReference>
<dbReference type="InterPro" id="IPR013325">
    <property type="entry name" value="RNA_pol_sigma_r2"/>
</dbReference>
<dbReference type="InterPro" id="IPR013249">
    <property type="entry name" value="RNA_pol_sigma70_r4_t2"/>
</dbReference>
<dbReference type="Gene3D" id="1.10.10.10">
    <property type="entry name" value="Winged helix-like DNA-binding domain superfamily/Winged helix DNA-binding domain"/>
    <property type="match status" value="1"/>
</dbReference>
<dbReference type="PANTHER" id="PTHR43133:SF8">
    <property type="entry name" value="RNA POLYMERASE SIGMA FACTOR HI_1459-RELATED"/>
    <property type="match status" value="1"/>
</dbReference>
<dbReference type="GO" id="GO:0006352">
    <property type="term" value="P:DNA-templated transcription initiation"/>
    <property type="evidence" value="ECO:0007669"/>
    <property type="project" value="InterPro"/>
</dbReference>
<dbReference type="Pfam" id="PF04542">
    <property type="entry name" value="Sigma70_r2"/>
    <property type="match status" value="1"/>
</dbReference>
<keyword evidence="9" id="KW-1185">Reference proteome</keyword>
<keyword evidence="4" id="KW-0238">DNA-binding</keyword>
<feature type="domain" description="RNA polymerase sigma factor 70 region 4 type 2" evidence="7">
    <location>
        <begin position="131"/>
        <end position="183"/>
    </location>
</feature>
<reference evidence="8 9" key="1">
    <citation type="submission" date="2019-12" db="EMBL/GenBank/DDBJ databases">
        <authorList>
            <person name="Lee S.D."/>
        </authorList>
    </citation>
    <scope>NUCLEOTIDE SEQUENCE [LARGE SCALE GENOMIC DNA]</scope>
    <source>
        <strain evidence="8 9">GH1-50</strain>
    </source>
</reference>
<keyword evidence="3" id="KW-0731">Sigma factor</keyword>